<dbReference type="AlphaFoldDB" id="A0A4D9CXA5"/>
<dbReference type="SMART" id="SM00177">
    <property type="entry name" value="ARF"/>
    <property type="match status" value="1"/>
</dbReference>
<evidence type="ECO:0000256" key="2">
    <source>
        <dbReference type="ARBA" id="ARBA00022741"/>
    </source>
</evidence>
<dbReference type="GO" id="GO:0005525">
    <property type="term" value="F:GTP binding"/>
    <property type="evidence" value="ECO:0007669"/>
    <property type="project" value="UniProtKB-KW"/>
</dbReference>
<comment type="similarity">
    <text evidence="1 6">Belongs to the small GTPase superfamily. Arf family.</text>
</comment>
<gene>
    <name evidence="7" type="ORF">NSK_005564</name>
</gene>
<reference evidence="7 8" key="1">
    <citation type="submission" date="2019-01" db="EMBL/GenBank/DDBJ databases">
        <title>Nuclear Genome Assembly of the Microalgal Biofuel strain Nannochloropsis salina CCMP1776.</title>
        <authorList>
            <person name="Hovde B."/>
        </authorList>
    </citation>
    <scope>NUCLEOTIDE SEQUENCE [LARGE SCALE GENOMIC DNA]</scope>
    <source>
        <strain evidence="7 8">CCMP1776</strain>
    </source>
</reference>
<feature type="binding site" evidence="4">
    <location>
        <begin position="129"/>
        <end position="132"/>
    </location>
    <ligand>
        <name>GTP</name>
        <dbReference type="ChEBI" id="CHEBI:37565"/>
    </ligand>
</feature>
<feature type="binding site" evidence="5">
    <location>
        <position position="34"/>
    </location>
    <ligand>
        <name>Mg(2+)</name>
        <dbReference type="ChEBI" id="CHEBI:18420"/>
    </ligand>
</feature>
<evidence type="ECO:0008006" key="9">
    <source>
        <dbReference type="Google" id="ProtNLM"/>
    </source>
</evidence>
<comment type="caution">
    <text evidence="7">The sequence shown here is derived from an EMBL/GenBank/DDBJ whole genome shotgun (WGS) entry which is preliminary data.</text>
</comment>
<dbReference type="GO" id="GO:0046872">
    <property type="term" value="F:metal ion binding"/>
    <property type="evidence" value="ECO:0007669"/>
    <property type="project" value="UniProtKB-KW"/>
</dbReference>
<evidence type="ECO:0000256" key="5">
    <source>
        <dbReference type="PIRSR" id="PIRSR606689-2"/>
    </source>
</evidence>
<dbReference type="GO" id="GO:0003924">
    <property type="term" value="F:GTPase activity"/>
    <property type="evidence" value="ECO:0007669"/>
    <property type="project" value="InterPro"/>
</dbReference>
<dbReference type="EMBL" id="SDOX01000069">
    <property type="protein sequence ID" value="TFJ83144.1"/>
    <property type="molecule type" value="Genomic_DNA"/>
</dbReference>
<keyword evidence="8" id="KW-1185">Reference proteome</keyword>
<dbReference type="NCBIfam" id="TIGR00231">
    <property type="entry name" value="small_GTP"/>
    <property type="match status" value="1"/>
</dbReference>
<dbReference type="InterPro" id="IPR024156">
    <property type="entry name" value="Small_GTPase_ARF"/>
</dbReference>
<dbReference type="Gene3D" id="3.40.50.300">
    <property type="entry name" value="P-loop containing nucleotide triphosphate hydrolases"/>
    <property type="match status" value="1"/>
</dbReference>
<keyword evidence="2 4" id="KW-0547">Nucleotide-binding</keyword>
<dbReference type="PRINTS" id="PR00328">
    <property type="entry name" value="SAR1GTPBP"/>
</dbReference>
<dbReference type="InterPro" id="IPR005225">
    <property type="entry name" value="Small_GTP-bd"/>
</dbReference>
<dbReference type="InterPro" id="IPR027417">
    <property type="entry name" value="P-loop_NTPase"/>
</dbReference>
<dbReference type="Pfam" id="PF00025">
    <property type="entry name" value="Arf"/>
    <property type="match status" value="1"/>
</dbReference>
<dbReference type="GO" id="GO:0030010">
    <property type="term" value="P:establishment of cell polarity"/>
    <property type="evidence" value="ECO:0007669"/>
    <property type="project" value="UniProtKB-ARBA"/>
</dbReference>
<dbReference type="Proteomes" id="UP000355283">
    <property type="component" value="Unassembled WGS sequence"/>
</dbReference>
<organism evidence="7 8">
    <name type="scientific">Nannochloropsis salina CCMP1776</name>
    <dbReference type="NCBI Taxonomy" id="1027361"/>
    <lineage>
        <taxon>Eukaryota</taxon>
        <taxon>Sar</taxon>
        <taxon>Stramenopiles</taxon>
        <taxon>Ochrophyta</taxon>
        <taxon>Eustigmatophyceae</taxon>
        <taxon>Eustigmatales</taxon>
        <taxon>Monodopsidaceae</taxon>
        <taxon>Microchloropsis</taxon>
        <taxon>Microchloropsis salina</taxon>
    </lineage>
</organism>
<dbReference type="SMART" id="SM00178">
    <property type="entry name" value="SAR"/>
    <property type="match status" value="1"/>
</dbReference>
<accession>A0A4D9CXA5</accession>
<dbReference type="InterPro" id="IPR006689">
    <property type="entry name" value="Small_GTPase_ARF/SAR"/>
</dbReference>
<proteinExistence type="inferred from homology"/>
<evidence type="ECO:0000256" key="3">
    <source>
        <dbReference type="ARBA" id="ARBA00023134"/>
    </source>
</evidence>
<evidence type="ECO:0000313" key="8">
    <source>
        <dbReference type="Proteomes" id="UP000355283"/>
    </source>
</evidence>
<evidence type="ECO:0000256" key="1">
    <source>
        <dbReference type="ARBA" id="ARBA00010290"/>
    </source>
</evidence>
<name>A0A4D9CXA5_9STRA</name>
<keyword evidence="3 4" id="KW-0342">GTP-binding</keyword>
<evidence type="ECO:0000256" key="4">
    <source>
        <dbReference type="PIRSR" id="PIRSR606689-1"/>
    </source>
</evidence>
<feature type="binding site" evidence="4">
    <location>
        <position position="73"/>
    </location>
    <ligand>
        <name>GTP</name>
        <dbReference type="ChEBI" id="CHEBI:37565"/>
    </ligand>
</feature>
<dbReference type="CDD" id="cd00878">
    <property type="entry name" value="Arf_Arl"/>
    <property type="match status" value="1"/>
</dbReference>
<dbReference type="FunFam" id="3.40.50.300:FF:000412">
    <property type="entry name" value="ADP-ribosylation factor 1"/>
    <property type="match status" value="1"/>
</dbReference>
<keyword evidence="5" id="KW-0479">Metal-binding</keyword>
<dbReference type="OrthoDB" id="2011769at2759"/>
<evidence type="ECO:0000313" key="7">
    <source>
        <dbReference type="EMBL" id="TFJ83144.1"/>
    </source>
</evidence>
<dbReference type="PROSITE" id="PS51417">
    <property type="entry name" value="ARF"/>
    <property type="match status" value="1"/>
</dbReference>
<evidence type="ECO:0000256" key="6">
    <source>
        <dbReference type="RuleBase" id="RU003925"/>
    </source>
</evidence>
<dbReference type="PANTHER" id="PTHR11711">
    <property type="entry name" value="ADP RIBOSYLATION FACTOR-RELATED"/>
    <property type="match status" value="1"/>
</dbReference>
<keyword evidence="5" id="KW-0460">Magnesium</keyword>
<sequence length="192" mass="21332">MGGLLSRVLDTLSALGGKQEKRILMLGLDAAGKTTILYRLQLGEDVHSIPTIGFNVETVNYKNICFTIWDVGGQDRLRKLWRHYYKDNDALIFVIDSADRDRFDEAKTELLSLLSEHQLSHSTILVFANKADLPTAIPVVEIAQLLQLDRAAKGRHWYIQPSCATTGDGLVEGLDWLSCKLKEAGPRPPSSA</sequence>
<feature type="binding site" evidence="4">
    <location>
        <begin position="27"/>
        <end position="34"/>
    </location>
    <ligand>
        <name>GTP</name>
        <dbReference type="ChEBI" id="CHEBI:37565"/>
    </ligand>
</feature>
<dbReference type="SMART" id="SM00175">
    <property type="entry name" value="RAB"/>
    <property type="match status" value="1"/>
</dbReference>
<protein>
    <recommendedName>
        <fullName evidence="9">ADP-ribosylation factor</fullName>
    </recommendedName>
</protein>
<feature type="binding site" evidence="5">
    <location>
        <position position="51"/>
    </location>
    <ligand>
        <name>Mg(2+)</name>
        <dbReference type="ChEBI" id="CHEBI:18420"/>
    </ligand>
</feature>
<dbReference type="SUPFAM" id="SSF52540">
    <property type="entry name" value="P-loop containing nucleoside triphosphate hydrolases"/>
    <property type="match status" value="1"/>
</dbReference>